<dbReference type="GO" id="GO:0000049">
    <property type="term" value="F:tRNA binding"/>
    <property type="evidence" value="ECO:0007669"/>
    <property type="project" value="TreeGrafter"/>
</dbReference>
<dbReference type="RefSeq" id="XP_013252204.1">
    <property type="nucleotide sequence ID" value="XM_013396750.1"/>
</dbReference>
<evidence type="ECO:0000313" key="10">
    <source>
        <dbReference type="EMBL" id="CDI77435.1"/>
    </source>
</evidence>
<dbReference type="GO" id="GO:0003729">
    <property type="term" value="F:mRNA binding"/>
    <property type="evidence" value="ECO:0007669"/>
    <property type="project" value="TreeGrafter"/>
</dbReference>
<evidence type="ECO:0000256" key="5">
    <source>
        <dbReference type="ARBA" id="ARBA00022737"/>
    </source>
</evidence>
<keyword evidence="5" id="KW-0677">Repeat</keyword>
<protein>
    <recommendedName>
        <fullName evidence="2">Eukaryotic translation initiation factor 2A</fullName>
    </recommendedName>
</protein>
<evidence type="ECO:0000256" key="2">
    <source>
        <dbReference type="ARBA" id="ARBA00013819"/>
    </source>
</evidence>
<keyword evidence="3 10" id="KW-0396">Initiation factor</keyword>
<dbReference type="VEuPathDB" id="ToxoDB:EAH_00024520"/>
<keyword evidence="7" id="KW-0648">Protein biosynthesis</keyword>
<dbReference type="PANTHER" id="PTHR13227">
    <property type="entry name" value="EUKARYOTIC TRANSLATION INITIATION FACTOR 2A"/>
    <property type="match status" value="1"/>
</dbReference>
<dbReference type="InterPro" id="IPR013979">
    <property type="entry name" value="TIF_beta_prop-like"/>
</dbReference>
<evidence type="ECO:0000259" key="9">
    <source>
        <dbReference type="Pfam" id="PF08662"/>
    </source>
</evidence>
<dbReference type="OMA" id="IIHDISW"/>
<accession>U6GBB3</accession>
<dbReference type="GO" id="GO:0022627">
    <property type="term" value="C:cytosolic small ribosomal subunit"/>
    <property type="evidence" value="ECO:0007669"/>
    <property type="project" value="TreeGrafter"/>
</dbReference>
<evidence type="ECO:0000256" key="6">
    <source>
        <dbReference type="ARBA" id="ARBA00022845"/>
    </source>
</evidence>
<comment type="similarity">
    <text evidence="1">Belongs to the WD repeat EIF2A family.</text>
</comment>
<evidence type="ECO:0000313" key="11">
    <source>
        <dbReference type="Proteomes" id="UP000018050"/>
    </source>
</evidence>
<dbReference type="OrthoDB" id="2194683at2759"/>
<dbReference type="SUPFAM" id="SSF82171">
    <property type="entry name" value="DPP6 N-terminal domain-like"/>
    <property type="match status" value="1"/>
</dbReference>
<dbReference type="GO" id="GO:0043022">
    <property type="term" value="F:ribosome binding"/>
    <property type="evidence" value="ECO:0007669"/>
    <property type="project" value="TreeGrafter"/>
</dbReference>
<evidence type="ECO:0000256" key="3">
    <source>
        <dbReference type="ARBA" id="ARBA00022540"/>
    </source>
</evidence>
<evidence type="ECO:0000256" key="1">
    <source>
        <dbReference type="ARBA" id="ARBA00009573"/>
    </source>
</evidence>
<keyword evidence="6" id="KW-0810">Translation regulation</keyword>
<dbReference type="AlphaFoldDB" id="U6GBB3"/>
<reference evidence="10" key="2">
    <citation type="submission" date="2013-10" db="EMBL/GenBank/DDBJ databases">
        <authorList>
            <person name="Aslett M."/>
        </authorList>
    </citation>
    <scope>NUCLEOTIDE SEQUENCE</scope>
    <source>
        <strain evidence="10">Houghton</strain>
    </source>
</reference>
<feature type="domain" description="Translation initiation factor beta propellor-like" evidence="9">
    <location>
        <begin position="256"/>
        <end position="394"/>
    </location>
</feature>
<dbReference type="GO" id="GO:0003743">
    <property type="term" value="F:translation initiation factor activity"/>
    <property type="evidence" value="ECO:0007669"/>
    <property type="project" value="UniProtKB-KW"/>
</dbReference>
<dbReference type="PANTHER" id="PTHR13227:SF0">
    <property type="entry name" value="EUKARYOTIC TRANSLATION INITIATION FACTOR 2A"/>
    <property type="match status" value="1"/>
</dbReference>
<proteinExistence type="inferred from homology"/>
<sequence>MESEFIALTRDGLELYNAALSTDGKFKVEKLRSIEGVESAEWSPQGDLVALFRKSSPQKLEVLDANTWEVLHTVEGPTPVSKFSFSPLGSYLLVCFRFEPNQCPENLRLLKANTAEEVTRLAQRGVSDLSWPPLRWTGGESFMCRLVKGAVHVFTRQQLESGSFSINNPLIRINSPRASAIFASPEPPRNACKDAGKAAAESKPTSSNSSSSSSSNGGSGGSVYCAVFSKETKGEPALLEVYELHEKGEATIVAKKSFFHAQEADCQWAYDGRALLVKTHTDASDLTYYGSSALYFLKCQGGYDLRLVAAEEGPVHAALWSRSTIEFVVCYGKVPATVAMYDGNSKATSPKFRLGEGMRTFLSFCSFSKLLLWGGFGNLAGEVEVWMPRKKGIVGKTVC</sequence>
<keyword evidence="4" id="KW-0853">WD repeat</keyword>
<dbReference type="Gene3D" id="2.130.10.10">
    <property type="entry name" value="YVTN repeat-like/Quinoprotein amine dehydrogenase"/>
    <property type="match status" value="1"/>
</dbReference>
<evidence type="ECO:0000256" key="4">
    <source>
        <dbReference type="ARBA" id="ARBA00022574"/>
    </source>
</evidence>
<dbReference type="EMBL" id="HG670663">
    <property type="protein sequence ID" value="CDI77435.1"/>
    <property type="molecule type" value="Genomic_DNA"/>
</dbReference>
<evidence type="ECO:0000256" key="7">
    <source>
        <dbReference type="ARBA" id="ARBA00022917"/>
    </source>
</evidence>
<dbReference type="InterPro" id="IPR015943">
    <property type="entry name" value="WD40/YVTN_repeat-like_dom_sf"/>
</dbReference>
<dbReference type="GeneID" id="25270522"/>
<name>U6GBB3_EIMAC</name>
<keyword evidence="11" id="KW-1185">Reference proteome</keyword>
<dbReference type="GO" id="GO:0006417">
    <property type="term" value="P:regulation of translation"/>
    <property type="evidence" value="ECO:0007669"/>
    <property type="project" value="UniProtKB-KW"/>
</dbReference>
<evidence type="ECO:0000256" key="8">
    <source>
        <dbReference type="SAM" id="MobiDB-lite"/>
    </source>
</evidence>
<dbReference type="InterPro" id="IPR011387">
    <property type="entry name" value="TIF2A"/>
</dbReference>
<dbReference type="Proteomes" id="UP000018050">
    <property type="component" value="Unassembled WGS sequence"/>
</dbReference>
<feature type="compositionally biased region" description="Low complexity" evidence="8">
    <location>
        <begin position="206"/>
        <end position="216"/>
    </location>
</feature>
<gene>
    <name evidence="10" type="ORF">EAH_00024520</name>
</gene>
<dbReference type="Pfam" id="PF08662">
    <property type="entry name" value="eIF2A"/>
    <property type="match status" value="1"/>
</dbReference>
<reference evidence="10" key="1">
    <citation type="submission" date="2013-10" db="EMBL/GenBank/DDBJ databases">
        <title>Genomic analysis of the causative agents of coccidiosis in chickens.</title>
        <authorList>
            <person name="Reid A.J."/>
            <person name="Blake D."/>
            <person name="Billington K."/>
            <person name="Browne H."/>
            <person name="Dunn M."/>
            <person name="Hung S."/>
            <person name="Kawahara F."/>
            <person name="Miranda-Saavedra D."/>
            <person name="Mourier T."/>
            <person name="Nagra H."/>
            <person name="Otto T.D."/>
            <person name="Rawlings N."/>
            <person name="Sanchez A."/>
            <person name="Sanders M."/>
            <person name="Subramaniam C."/>
            <person name="Tay Y."/>
            <person name="Dear P."/>
            <person name="Doerig C."/>
            <person name="Gruber A."/>
            <person name="Parkinson J."/>
            <person name="Shirley M."/>
            <person name="Wan K.L."/>
            <person name="Berriman M."/>
            <person name="Tomley F."/>
            <person name="Pain A."/>
        </authorList>
    </citation>
    <scope>NUCLEOTIDE SEQUENCE</scope>
    <source>
        <strain evidence="10">Houghton</strain>
    </source>
</reference>
<organism evidence="10 11">
    <name type="scientific">Eimeria acervulina</name>
    <name type="common">Coccidian parasite</name>
    <dbReference type="NCBI Taxonomy" id="5801"/>
    <lineage>
        <taxon>Eukaryota</taxon>
        <taxon>Sar</taxon>
        <taxon>Alveolata</taxon>
        <taxon>Apicomplexa</taxon>
        <taxon>Conoidasida</taxon>
        <taxon>Coccidia</taxon>
        <taxon>Eucoccidiorida</taxon>
        <taxon>Eimeriorina</taxon>
        <taxon>Eimeriidae</taxon>
        <taxon>Eimeria</taxon>
    </lineage>
</organism>
<feature type="region of interest" description="Disordered" evidence="8">
    <location>
        <begin position="182"/>
        <end position="220"/>
    </location>
</feature>